<organism evidence="2 3">
    <name type="scientific">Desulfacinum hydrothermale DSM 13146</name>
    <dbReference type="NCBI Taxonomy" id="1121390"/>
    <lineage>
        <taxon>Bacteria</taxon>
        <taxon>Pseudomonadati</taxon>
        <taxon>Thermodesulfobacteriota</taxon>
        <taxon>Syntrophobacteria</taxon>
        <taxon>Syntrophobacterales</taxon>
        <taxon>Syntrophobacteraceae</taxon>
        <taxon>Desulfacinum</taxon>
    </lineage>
</organism>
<dbReference type="STRING" id="1121390.SAMN02746041_02484"/>
<evidence type="ECO:0000259" key="1">
    <source>
        <dbReference type="Pfam" id="PF13785"/>
    </source>
</evidence>
<gene>
    <name evidence="2" type="ORF">SAMN02746041_02484</name>
</gene>
<keyword evidence="3" id="KW-1185">Reference proteome</keyword>
<dbReference type="Pfam" id="PF13785">
    <property type="entry name" value="DUF4178"/>
    <property type="match status" value="1"/>
</dbReference>
<dbReference type="EMBL" id="FWXF01000015">
    <property type="protein sequence ID" value="SMC25983.1"/>
    <property type="molecule type" value="Genomic_DNA"/>
</dbReference>
<feature type="domain" description="DUF4178" evidence="1">
    <location>
        <begin position="29"/>
        <end position="171"/>
    </location>
</feature>
<dbReference type="Proteomes" id="UP000192783">
    <property type="component" value="Unassembled WGS sequence"/>
</dbReference>
<evidence type="ECO:0000313" key="3">
    <source>
        <dbReference type="Proteomes" id="UP000192783"/>
    </source>
</evidence>
<protein>
    <recommendedName>
        <fullName evidence="1">DUF4178 domain-containing protein</fullName>
    </recommendedName>
</protein>
<dbReference type="AlphaFoldDB" id="A0A1W1XPU3"/>
<dbReference type="InterPro" id="IPR025235">
    <property type="entry name" value="DUF4178"/>
</dbReference>
<dbReference type="OrthoDB" id="5502786at2"/>
<accession>A0A1W1XPU3</accession>
<name>A0A1W1XPU3_9BACT</name>
<proteinExistence type="predicted"/>
<evidence type="ECO:0000313" key="2">
    <source>
        <dbReference type="EMBL" id="SMC25983.1"/>
    </source>
</evidence>
<reference evidence="2 3" key="1">
    <citation type="submission" date="2017-04" db="EMBL/GenBank/DDBJ databases">
        <authorList>
            <person name="Afonso C.L."/>
            <person name="Miller P.J."/>
            <person name="Scott M.A."/>
            <person name="Spackman E."/>
            <person name="Goraichik I."/>
            <person name="Dimitrov K.M."/>
            <person name="Suarez D.L."/>
            <person name="Swayne D.E."/>
        </authorList>
    </citation>
    <scope>NUCLEOTIDE SEQUENCE [LARGE SCALE GENOMIC DNA]</scope>
    <source>
        <strain evidence="2 3">DSM 13146</strain>
    </source>
</reference>
<sequence length="184" mass="21632">MIWKKWFGREKERQQDLDPLHDLSLDKLQPGYLVDYDLTTWQVTARHRYDLGDGGGMIEWELRSGRQTRYLNMEEDDGAVWTWTRKIPLAQIDARLKQLIMEKGDPPERIDFDGDTYIMESYGGGQFYEHDRGEGIPFLFWDYETEDGEKVLTIEQWGDTEFEAAVGHYVEEYQFSHILPGAPS</sequence>
<dbReference type="RefSeq" id="WP_084058249.1">
    <property type="nucleotide sequence ID" value="NZ_FWXF01000015.1"/>
</dbReference>